<evidence type="ECO:0000256" key="1">
    <source>
        <dbReference type="ARBA" id="ARBA00006739"/>
    </source>
</evidence>
<evidence type="ECO:0000256" key="4">
    <source>
        <dbReference type="SAM" id="Phobius"/>
    </source>
</evidence>
<organism evidence="6 7">
    <name type="scientific">Candidatus Schekmanbacteria bacterium RBG_16_38_10</name>
    <dbReference type="NCBI Taxonomy" id="1817879"/>
    <lineage>
        <taxon>Bacteria</taxon>
        <taxon>Candidatus Schekmaniibacteriota</taxon>
    </lineage>
</organism>
<name>A0A1F7RSA2_9BACT</name>
<dbReference type="PANTHER" id="PTHR43630:SF1">
    <property type="entry name" value="POLY-BETA-1,6-N-ACETYL-D-GLUCOSAMINE SYNTHASE"/>
    <property type="match status" value="1"/>
</dbReference>
<keyword evidence="4" id="KW-1133">Transmembrane helix</keyword>
<dbReference type="GO" id="GO:0016757">
    <property type="term" value="F:glycosyltransferase activity"/>
    <property type="evidence" value="ECO:0007669"/>
    <property type="project" value="UniProtKB-KW"/>
</dbReference>
<accession>A0A1F7RSA2</accession>
<dbReference type="SUPFAM" id="SSF53448">
    <property type="entry name" value="Nucleotide-diphospho-sugar transferases"/>
    <property type="match status" value="1"/>
</dbReference>
<dbReference type="InterPro" id="IPR029044">
    <property type="entry name" value="Nucleotide-diphossugar_trans"/>
</dbReference>
<protein>
    <recommendedName>
        <fullName evidence="5">Glycosyltransferase 2-like domain-containing protein</fullName>
    </recommendedName>
</protein>
<feature type="transmembrane region" description="Helical" evidence="4">
    <location>
        <begin position="327"/>
        <end position="346"/>
    </location>
</feature>
<dbReference type="Pfam" id="PF00535">
    <property type="entry name" value="Glycos_transf_2"/>
    <property type="match status" value="1"/>
</dbReference>
<sequence length="391" mass="45131">MDMVSLLEVLFWTGIGLLIYTYLGYPILLFIINKIFCEKPAKNIEGNIVYPKVSILIAAYNEEKVIRNKIENCLRFDYPPGSLDIWVASDGSSDKTNEIVKTLMAHDSRVHLLEFPRGGKSMAINKAIPFIKDDIIVFSDANTEYRHDSLKHLVRHFVDPEIGCICGRLVYKNPSEVNTGKGESFYWRYETVLKKMESRLGYVAGANGAIYAIRRELFELLPPKTINDDFMISMKIVEKGFKCIYEENAVAYEDVALDTKSEFRRHVRDGGGHYLAITQLYGLLNPCLGLRSFIYWSHRVLRWCDPFILILLFLINIVLLYNGVYKTIFILHVAFYGFAILGLIYIESKRMPFFMYVPFYFCNLNLALLLGFAKVAMGKQKMTWERTERSI</sequence>
<dbReference type="Proteomes" id="UP000178797">
    <property type="component" value="Unassembled WGS sequence"/>
</dbReference>
<comment type="similarity">
    <text evidence="1">Belongs to the glycosyltransferase 2 family.</text>
</comment>
<feature type="domain" description="Glycosyltransferase 2-like" evidence="5">
    <location>
        <begin position="54"/>
        <end position="218"/>
    </location>
</feature>
<dbReference type="InterPro" id="IPR001173">
    <property type="entry name" value="Glyco_trans_2-like"/>
</dbReference>
<gene>
    <name evidence="6" type="ORF">A2W05_10655</name>
</gene>
<dbReference type="AlphaFoldDB" id="A0A1F7RSA2"/>
<reference evidence="6 7" key="1">
    <citation type="journal article" date="2016" name="Nat. Commun.">
        <title>Thousands of microbial genomes shed light on interconnected biogeochemical processes in an aquifer system.</title>
        <authorList>
            <person name="Anantharaman K."/>
            <person name="Brown C.T."/>
            <person name="Hug L.A."/>
            <person name="Sharon I."/>
            <person name="Castelle C.J."/>
            <person name="Probst A.J."/>
            <person name="Thomas B.C."/>
            <person name="Singh A."/>
            <person name="Wilkins M.J."/>
            <person name="Karaoz U."/>
            <person name="Brodie E.L."/>
            <person name="Williams K.H."/>
            <person name="Hubbard S.S."/>
            <person name="Banfield J.F."/>
        </authorList>
    </citation>
    <scope>NUCLEOTIDE SEQUENCE [LARGE SCALE GENOMIC DNA]</scope>
</reference>
<evidence type="ECO:0000256" key="2">
    <source>
        <dbReference type="ARBA" id="ARBA00022676"/>
    </source>
</evidence>
<proteinExistence type="inferred from homology"/>
<feature type="transmembrane region" description="Helical" evidence="4">
    <location>
        <begin position="12"/>
        <end position="32"/>
    </location>
</feature>
<feature type="transmembrane region" description="Helical" evidence="4">
    <location>
        <begin position="353"/>
        <end position="373"/>
    </location>
</feature>
<comment type="caution">
    <text evidence="6">The sequence shown here is derived from an EMBL/GenBank/DDBJ whole genome shotgun (WGS) entry which is preliminary data.</text>
</comment>
<keyword evidence="4" id="KW-0812">Transmembrane</keyword>
<feature type="transmembrane region" description="Helical" evidence="4">
    <location>
        <begin position="300"/>
        <end position="321"/>
    </location>
</feature>
<keyword evidence="2" id="KW-0328">Glycosyltransferase</keyword>
<keyword evidence="3" id="KW-0808">Transferase</keyword>
<keyword evidence="4" id="KW-0472">Membrane</keyword>
<dbReference type="EMBL" id="MGDE01000183">
    <property type="protein sequence ID" value="OGL44439.1"/>
    <property type="molecule type" value="Genomic_DNA"/>
</dbReference>
<evidence type="ECO:0000259" key="5">
    <source>
        <dbReference type="Pfam" id="PF00535"/>
    </source>
</evidence>
<dbReference type="CDD" id="cd06439">
    <property type="entry name" value="CESA_like_1"/>
    <property type="match status" value="1"/>
</dbReference>
<dbReference type="PANTHER" id="PTHR43630">
    <property type="entry name" value="POLY-BETA-1,6-N-ACETYL-D-GLUCOSAMINE SYNTHASE"/>
    <property type="match status" value="1"/>
</dbReference>
<evidence type="ECO:0000256" key="3">
    <source>
        <dbReference type="ARBA" id="ARBA00022679"/>
    </source>
</evidence>
<evidence type="ECO:0000313" key="7">
    <source>
        <dbReference type="Proteomes" id="UP000178797"/>
    </source>
</evidence>
<dbReference type="Gene3D" id="3.90.550.10">
    <property type="entry name" value="Spore Coat Polysaccharide Biosynthesis Protein SpsA, Chain A"/>
    <property type="match status" value="1"/>
</dbReference>
<evidence type="ECO:0000313" key="6">
    <source>
        <dbReference type="EMBL" id="OGL44439.1"/>
    </source>
</evidence>